<name>A0A5E6S8F9_PSEFL</name>
<dbReference type="RefSeq" id="WP_150570174.1">
    <property type="nucleotide sequence ID" value="NZ_CABVHF010000005.1"/>
</dbReference>
<gene>
    <name evidence="1" type="ORF">PS631_02121</name>
</gene>
<dbReference type="OrthoDB" id="7033332at2"/>
<evidence type="ECO:0000313" key="1">
    <source>
        <dbReference type="EMBL" id="VVM76996.1"/>
    </source>
</evidence>
<protein>
    <submittedName>
        <fullName evidence="1">Uncharacterized protein</fullName>
    </submittedName>
</protein>
<sequence length="60" mass="6955">MKDGSSPTALTEAEFVEMMRQFESSSRWMIEQLKLKREATVLPMHSRPVAKNDSLRESKK</sequence>
<dbReference type="EMBL" id="CABVHF010000005">
    <property type="protein sequence ID" value="VVM76996.1"/>
    <property type="molecule type" value="Genomic_DNA"/>
</dbReference>
<proteinExistence type="predicted"/>
<reference evidence="1 2" key="1">
    <citation type="submission" date="2019-09" db="EMBL/GenBank/DDBJ databases">
        <authorList>
            <person name="Chandra G."/>
            <person name="Truman W A."/>
        </authorList>
    </citation>
    <scope>NUCLEOTIDE SEQUENCE [LARGE SCALE GENOMIC DNA]</scope>
    <source>
        <strain evidence="1">PS631</strain>
    </source>
</reference>
<accession>A0A5E6S8F9</accession>
<evidence type="ECO:0000313" key="2">
    <source>
        <dbReference type="Proteomes" id="UP000399692"/>
    </source>
</evidence>
<organism evidence="1 2">
    <name type="scientific">Pseudomonas fluorescens</name>
    <dbReference type="NCBI Taxonomy" id="294"/>
    <lineage>
        <taxon>Bacteria</taxon>
        <taxon>Pseudomonadati</taxon>
        <taxon>Pseudomonadota</taxon>
        <taxon>Gammaproteobacteria</taxon>
        <taxon>Pseudomonadales</taxon>
        <taxon>Pseudomonadaceae</taxon>
        <taxon>Pseudomonas</taxon>
    </lineage>
</organism>
<dbReference type="Proteomes" id="UP000399692">
    <property type="component" value="Unassembled WGS sequence"/>
</dbReference>
<dbReference type="AlphaFoldDB" id="A0A5E6S8F9"/>